<evidence type="ECO:0000259" key="1">
    <source>
        <dbReference type="Pfam" id="PF13460"/>
    </source>
</evidence>
<name>A0A8H4F0I7_MUCCL</name>
<accession>A0A8H4F0I7</accession>
<protein>
    <recommendedName>
        <fullName evidence="1">NAD(P)-binding domain-containing protein</fullName>
    </recommendedName>
</protein>
<evidence type="ECO:0000313" key="3">
    <source>
        <dbReference type="Proteomes" id="UP000469890"/>
    </source>
</evidence>
<dbReference type="InterPro" id="IPR036291">
    <property type="entry name" value="NAD(P)-bd_dom_sf"/>
</dbReference>
<dbReference type="EMBL" id="JAAECE010000004">
    <property type="protein sequence ID" value="KAF1801526.1"/>
    <property type="molecule type" value="Genomic_DNA"/>
</dbReference>
<dbReference type="Pfam" id="PF13460">
    <property type="entry name" value="NAD_binding_10"/>
    <property type="match status" value="1"/>
</dbReference>
<dbReference type="SUPFAM" id="SSF51735">
    <property type="entry name" value="NAD(P)-binding Rossmann-fold domains"/>
    <property type="match status" value="1"/>
</dbReference>
<sequence length="165" mass="18160">MRLQSLREQFNLPHVGAVDLIQADYFAAESSDAILLQCGPSLCYLTSPSQIGLFANEESASAGTIGCKTAQNLLSNQAPVTVYARDPSKMASMFSQANNGRLKMIQVDFEELSPIKEAVKGRSRLYIMASDLSTYAQVKKTFVSYAYAASVTQIVPLHRSWLENR</sequence>
<dbReference type="InterPro" id="IPR016040">
    <property type="entry name" value="NAD(P)-bd_dom"/>
</dbReference>
<gene>
    <name evidence="2" type="ORF">FB192DRAFT_1457549</name>
</gene>
<organism evidence="2 3">
    <name type="scientific">Mucor circinelloides f. lusitanicus</name>
    <name type="common">Mucor racemosus var. lusitanicus</name>
    <dbReference type="NCBI Taxonomy" id="29924"/>
    <lineage>
        <taxon>Eukaryota</taxon>
        <taxon>Fungi</taxon>
        <taxon>Fungi incertae sedis</taxon>
        <taxon>Mucoromycota</taxon>
        <taxon>Mucoromycotina</taxon>
        <taxon>Mucoromycetes</taxon>
        <taxon>Mucorales</taxon>
        <taxon>Mucorineae</taxon>
        <taxon>Mucoraceae</taxon>
        <taxon>Mucor</taxon>
    </lineage>
</organism>
<proteinExistence type="predicted"/>
<feature type="domain" description="NAD(P)-binding" evidence="1">
    <location>
        <begin position="62"/>
        <end position="156"/>
    </location>
</feature>
<reference evidence="2 3" key="1">
    <citation type="submission" date="2019-09" db="EMBL/GenBank/DDBJ databases">
        <authorList>
            <consortium name="DOE Joint Genome Institute"/>
            <person name="Mondo S.J."/>
            <person name="Navarro-Mendoza M.I."/>
            <person name="Perez-Arques C."/>
            <person name="Panchal S."/>
            <person name="Nicolas F.E."/>
            <person name="Ganguly P."/>
            <person name="Pangilinan J."/>
            <person name="Grigoriev I."/>
            <person name="Heitman J."/>
            <person name="Sanya K."/>
            <person name="Garre V."/>
        </authorList>
    </citation>
    <scope>NUCLEOTIDE SEQUENCE [LARGE SCALE GENOMIC DNA]</scope>
    <source>
        <strain evidence="2 3">MU402</strain>
    </source>
</reference>
<comment type="caution">
    <text evidence="2">The sequence shown here is derived from an EMBL/GenBank/DDBJ whole genome shotgun (WGS) entry which is preliminary data.</text>
</comment>
<dbReference type="Gene3D" id="3.40.50.720">
    <property type="entry name" value="NAD(P)-binding Rossmann-like Domain"/>
    <property type="match status" value="1"/>
</dbReference>
<dbReference type="AlphaFoldDB" id="A0A8H4F0I7"/>
<dbReference type="Proteomes" id="UP000469890">
    <property type="component" value="Unassembled WGS sequence"/>
</dbReference>
<evidence type="ECO:0000313" key="2">
    <source>
        <dbReference type="EMBL" id="KAF1801526.1"/>
    </source>
</evidence>